<comment type="caution">
    <text evidence="1">The sequence shown here is derived from an EMBL/GenBank/DDBJ whole genome shotgun (WGS) entry which is preliminary data.</text>
</comment>
<proteinExistence type="predicted"/>
<reference evidence="1" key="1">
    <citation type="submission" date="2021-03" db="EMBL/GenBank/DDBJ databases">
        <title>Draft genome sequence of rust myrtle Austropuccinia psidii MF-1, a brazilian biotype.</title>
        <authorList>
            <person name="Quecine M.C."/>
            <person name="Pachon D.M.R."/>
            <person name="Bonatelli M.L."/>
            <person name="Correr F.H."/>
            <person name="Franceschini L.M."/>
            <person name="Leite T.F."/>
            <person name="Margarido G.R.A."/>
            <person name="Almeida C.A."/>
            <person name="Ferrarezi J.A."/>
            <person name="Labate C.A."/>
        </authorList>
    </citation>
    <scope>NUCLEOTIDE SEQUENCE</scope>
    <source>
        <strain evidence="1">MF-1</strain>
    </source>
</reference>
<dbReference type="AlphaFoldDB" id="A0A9Q3K9A9"/>
<evidence type="ECO:0000313" key="2">
    <source>
        <dbReference type="Proteomes" id="UP000765509"/>
    </source>
</evidence>
<accession>A0A9Q3K9A9</accession>
<keyword evidence="2" id="KW-1185">Reference proteome</keyword>
<evidence type="ECO:0000313" key="1">
    <source>
        <dbReference type="EMBL" id="MBW0576361.1"/>
    </source>
</evidence>
<organism evidence="1 2">
    <name type="scientific">Austropuccinia psidii MF-1</name>
    <dbReference type="NCBI Taxonomy" id="1389203"/>
    <lineage>
        <taxon>Eukaryota</taxon>
        <taxon>Fungi</taxon>
        <taxon>Dikarya</taxon>
        <taxon>Basidiomycota</taxon>
        <taxon>Pucciniomycotina</taxon>
        <taxon>Pucciniomycetes</taxon>
        <taxon>Pucciniales</taxon>
        <taxon>Sphaerophragmiaceae</taxon>
        <taxon>Austropuccinia</taxon>
    </lineage>
</organism>
<sequence length="96" mass="11088">MKILKKCGGELEPALRSMCIEPCSTEEDIETRTKIGRKWKKMYIKTPNKPFIKKFKPREAFKPNTPSTNEQRKCHTCSGIGNLANNCLKMQKLMKL</sequence>
<dbReference type="EMBL" id="AVOT02098200">
    <property type="protein sequence ID" value="MBW0576361.1"/>
    <property type="molecule type" value="Genomic_DNA"/>
</dbReference>
<name>A0A9Q3K9A9_9BASI</name>
<gene>
    <name evidence="1" type="ORF">O181_116076</name>
</gene>
<dbReference type="Proteomes" id="UP000765509">
    <property type="component" value="Unassembled WGS sequence"/>
</dbReference>
<protein>
    <submittedName>
        <fullName evidence="1">Uncharacterized protein</fullName>
    </submittedName>
</protein>